<evidence type="ECO:0000313" key="4">
    <source>
        <dbReference type="Proteomes" id="UP001055336"/>
    </source>
</evidence>
<dbReference type="InterPro" id="IPR037126">
    <property type="entry name" value="PdaC/RsiV-like_sf"/>
</dbReference>
<gene>
    <name evidence="3" type="ORF">MKK62_15225</name>
</gene>
<proteinExistence type="predicted"/>
<evidence type="ECO:0000259" key="2">
    <source>
        <dbReference type="Pfam" id="PF11738"/>
    </source>
</evidence>
<sequence>MTTTIARLTVAAMTALLCATASSASTAAQPAAPGCLDIGGTVAVGQSCRVHVETPTYTIDASYPLDYADQPALSDFVKHDRDEFVDFMAQTRPRDLPYRHELTPHSYSTSGTQSVVFDVYDDTGAHPVTGFTAFNYNLGTAAAITFDTLFKRGAAAVTILDPIVQRVMDKHWEGYGGPAPQNTLGAKVYQNFAITDDAIIFYIGQGMWLPEVAGPQRVPVPRSELVSVLAE</sequence>
<feature type="chain" id="PRO_5047547589" evidence="1">
    <location>
        <begin position="28"/>
        <end position="231"/>
    </location>
</feature>
<dbReference type="InterPro" id="IPR053421">
    <property type="entry name" value="Esterase_Immunogenic_RsiV"/>
</dbReference>
<dbReference type="EMBL" id="CP092488">
    <property type="protein sequence ID" value="UMB67837.1"/>
    <property type="molecule type" value="Genomic_DNA"/>
</dbReference>
<keyword evidence="1" id="KW-0732">Signal</keyword>
<organism evidence="3 4">
    <name type="scientific">Mycobacterium paraterrae</name>
    <dbReference type="NCBI Taxonomy" id="577492"/>
    <lineage>
        <taxon>Bacteria</taxon>
        <taxon>Bacillati</taxon>
        <taxon>Actinomycetota</taxon>
        <taxon>Actinomycetes</taxon>
        <taxon>Mycobacteriales</taxon>
        <taxon>Mycobacteriaceae</taxon>
        <taxon>Mycobacterium</taxon>
    </lineage>
</organism>
<accession>A0ABY3VH86</accession>
<evidence type="ECO:0000256" key="1">
    <source>
        <dbReference type="SAM" id="SignalP"/>
    </source>
</evidence>
<protein>
    <submittedName>
        <fullName evidence="3">RsiV family protein</fullName>
    </submittedName>
</protein>
<dbReference type="Gene3D" id="3.90.640.20">
    <property type="entry name" value="Heat-shock cognate protein, ATPase"/>
    <property type="match status" value="1"/>
</dbReference>
<dbReference type="Gene3D" id="3.30.565.40">
    <property type="entry name" value="Fervidobacterium nodosum Rt17-B1 like"/>
    <property type="match status" value="1"/>
</dbReference>
<feature type="domain" description="DUF3298" evidence="2">
    <location>
        <begin position="148"/>
        <end position="223"/>
    </location>
</feature>
<dbReference type="RefSeq" id="WP_240258303.1">
    <property type="nucleotide sequence ID" value="NZ_CP092488.2"/>
</dbReference>
<dbReference type="InterPro" id="IPR021729">
    <property type="entry name" value="DUF3298"/>
</dbReference>
<keyword evidence="4" id="KW-1185">Reference proteome</keyword>
<reference evidence="3" key="1">
    <citation type="submission" date="2022-08" db="EMBL/GenBank/DDBJ databases">
        <title>Whole genome sequencing of non-tuberculosis mycobacteria type-strains.</title>
        <authorList>
            <person name="Igarashi Y."/>
            <person name="Osugi A."/>
            <person name="Mitarai S."/>
        </authorList>
    </citation>
    <scope>NUCLEOTIDE SEQUENCE</scope>
    <source>
        <strain evidence="3">DSM 45127</strain>
    </source>
</reference>
<dbReference type="Pfam" id="PF11738">
    <property type="entry name" value="DUF3298"/>
    <property type="match status" value="1"/>
</dbReference>
<dbReference type="Proteomes" id="UP001055336">
    <property type="component" value="Chromosome"/>
</dbReference>
<feature type="signal peptide" evidence="1">
    <location>
        <begin position="1"/>
        <end position="27"/>
    </location>
</feature>
<evidence type="ECO:0000313" key="3">
    <source>
        <dbReference type="EMBL" id="UMB67837.1"/>
    </source>
</evidence>
<dbReference type="NCBIfam" id="NF043047">
    <property type="entry name" value="EstaseRv3036c"/>
    <property type="match status" value="1"/>
</dbReference>
<name>A0ABY3VH86_9MYCO</name>